<organism evidence="1 2">
    <name type="scientific">Diphasiastrum complanatum</name>
    <name type="common">Issler's clubmoss</name>
    <name type="synonym">Lycopodium complanatum</name>
    <dbReference type="NCBI Taxonomy" id="34168"/>
    <lineage>
        <taxon>Eukaryota</taxon>
        <taxon>Viridiplantae</taxon>
        <taxon>Streptophyta</taxon>
        <taxon>Embryophyta</taxon>
        <taxon>Tracheophyta</taxon>
        <taxon>Lycopodiopsida</taxon>
        <taxon>Lycopodiales</taxon>
        <taxon>Lycopodiaceae</taxon>
        <taxon>Lycopodioideae</taxon>
        <taxon>Diphasiastrum</taxon>
    </lineage>
</organism>
<protein>
    <submittedName>
        <fullName evidence="1">Uncharacterized protein</fullName>
    </submittedName>
</protein>
<gene>
    <name evidence="1" type="ORF">O6H91_10G091900</name>
</gene>
<name>A0ACC2CJH9_DIPCM</name>
<dbReference type="Proteomes" id="UP001162992">
    <property type="component" value="Chromosome 10"/>
</dbReference>
<evidence type="ECO:0000313" key="2">
    <source>
        <dbReference type="Proteomes" id="UP001162992"/>
    </source>
</evidence>
<reference evidence="2" key="1">
    <citation type="journal article" date="2024" name="Proc. Natl. Acad. Sci. U.S.A.">
        <title>Extraordinary preservation of gene collinearity over three hundred million years revealed in homosporous lycophytes.</title>
        <authorList>
            <person name="Li C."/>
            <person name="Wickell D."/>
            <person name="Kuo L.Y."/>
            <person name="Chen X."/>
            <person name="Nie B."/>
            <person name="Liao X."/>
            <person name="Peng D."/>
            <person name="Ji J."/>
            <person name="Jenkins J."/>
            <person name="Williams M."/>
            <person name="Shu S."/>
            <person name="Plott C."/>
            <person name="Barry K."/>
            <person name="Rajasekar S."/>
            <person name="Grimwood J."/>
            <person name="Han X."/>
            <person name="Sun S."/>
            <person name="Hou Z."/>
            <person name="He W."/>
            <person name="Dai G."/>
            <person name="Sun C."/>
            <person name="Schmutz J."/>
            <person name="Leebens-Mack J.H."/>
            <person name="Li F.W."/>
            <person name="Wang L."/>
        </authorList>
    </citation>
    <scope>NUCLEOTIDE SEQUENCE [LARGE SCALE GENOMIC DNA]</scope>
    <source>
        <strain evidence="2">cv. PW_Plant_1</strain>
    </source>
</reference>
<comment type="caution">
    <text evidence="1">The sequence shown here is derived from an EMBL/GenBank/DDBJ whole genome shotgun (WGS) entry which is preliminary data.</text>
</comment>
<dbReference type="EMBL" id="CM055101">
    <property type="protein sequence ID" value="KAJ7542146.1"/>
    <property type="molecule type" value="Genomic_DNA"/>
</dbReference>
<proteinExistence type="predicted"/>
<keyword evidence="2" id="KW-1185">Reference proteome</keyword>
<sequence>MGRSQGRYRGVRQRHWGSWVSEIRHPVLKTRVWLGTFDTEEEAARAYDEAARLMGGPSAPTNFPYDPDASQHASSSSLASIISAKVNKCLLASAQNERSGTTSTKHPRLAQSLTCLRLDPEESNIGIWQEKSDRPSDSSWVVKVQFGDHMLKKPESEDEIASEMIKELYSDDPGDIHFTPSPSRSRSPSPSRSCSSSMFTLF</sequence>
<evidence type="ECO:0000313" key="1">
    <source>
        <dbReference type="EMBL" id="KAJ7542146.1"/>
    </source>
</evidence>
<accession>A0ACC2CJH9</accession>